<sequence length="334" mass="37902">MAASLPCGEPCTPHGWLAAFKRHAAGLTPVVYRPASQPSPPTGSRIPSRIMMTSFDAAKALRRHGEYMRTWWQLNPEYEWLLLDEEAASAFVRRFCAREERRAYFRALVGAQRADLFRVYWLRALGGVYADTDLELRRPLRTFIPPNASLVVSERWEIEFMAYEPQHPLLRFVAAELSANVNARADEWLRRAERPCLGPHSCIILTTGPHAHRNAVIAFTRAQGCANQRWPPTKASVRPPSEQCANARLDQVRRIHVCRDGKAGLLNEKGDPHVFEKSHWLGYIYCGAMRHWDCRNSHGVGRSRCGKRHYSSNSRPARPSLGEQSFFNLSATGD</sequence>
<dbReference type="EMBL" id="JBGBPQ010000015">
    <property type="protein sequence ID" value="KAL1510726.1"/>
    <property type="molecule type" value="Genomic_DNA"/>
</dbReference>
<evidence type="ECO:0000313" key="2">
    <source>
        <dbReference type="EMBL" id="KAL1510726.1"/>
    </source>
</evidence>
<evidence type="ECO:0008006" key="4">
    <source>
        <dbReference type="Google" id="ProtNLM"/>
    </source>
</evidence>
<dbReference type="InterPro" id="IPR029044">
    <property type="entry name" value="Nucleotide-diphossugar_trans"/>
</dbReference>
<keyword evidence="3" id="KW-1185">Reference proteome</keyword>
<dbReference type="SUPFAM" id="SSF53448">
    <property type="entry name" value="Nucleotide-diphospho-sugar transferases"/>
    <property type="match status" value="1"/>
</dbReference>
<proteinExistence type="predicted"/>
<evidence type="ECO:0000313" key="3">
    <source>
        <dbReference type="Proteomes" id="UP001515480"/>
    </source>
</evidence>
<dbReference type="Pfam" id="PF04488">
    <property type="entry name" value="Gly_transf_sug"/>
    <property type="match status" value="1"/>
</dbReference>
<protein>
    <recommendedName>
        <fullName evidence="4">Alpha-1,4-N-acetylglucosaminyltransferase</fullName>
    </recommendedName>
</protein>
<comment type="caution">
    <text evidence="2">The sequence shown here is derived from an EMBL/GenBank/DDBJ whole genome shotgun (WGS) entry which is preliminary data.</text>
</comment>
<reference evidence="2 3" key="1">
    <citation type="journal article" date="2024" name="Science">
        <title>Giant polyketide synthase enzymes in the biosynthesis of giant marine polyether toxins.</title>
        <authorList>
            <person name="Fallon T.R."/>
            <person name="Shende V.V."/>
            <person name="Wierzbicki I.H."/>
            <person name="Pendleton A.L."/>
            <person name="Watervoot N.F."/>
            <person name="Auber R.P."/>
            <person name="Gonzalez D.J."/>
            <person name="Wisecaver J.H."/>
            <person name="Moore B.S."/>
        </authorList>
    </citation>
    <scope>NUCLEOTIDE SEQUENCE [LARGE SCALE GENOMIC DNA]</scope>
    <source>
        <strain evidence="2 3">12B1</strain>
    </source>
</reference>
<name>A0AB34J2F4_PRYPA</name>
<dbReference type="GO" id="GO:0000136">
    <property type="term" value="C:mannan polymerase complex"/>
    <property type="evidence" value="ECO:0007669"/>
    <property type="project" value="TreeGrafter"/>
</dbReference>
<dbReference type="Proteomes" id="UP001515480">
    <property type="component" value="Unassembled WGS sequence"/>
</dbReference>
<dbReference type="GO" id="GO:0006487">
    <property type="term" value="P:protein N-linked glycosylation"/>
    <property type="evidence" value="ECO:0007669"/>
    <property type="project" value="TreeGrafter"/>
</dbReference>
<dbReference type="InterPro" id="IPR007577">
    <property type="entry name" value="GlycoTrfase_DXD_sugar-bd_CS"/>
</dbReference>
<dbReference type="PANTHER" id="PTHR31834">
    <property type="entry name" value="INITIATION-SPECIFIC ALPHA-1,6-MANNOSYLTRANSFERASE"/>
    <property type="match status" value="1"/>
</dbReference>
<dbReference type="InterPro" id="IPR039367">
    <property type="entry name" value="Och1-like"/>
</dbReference>
<organism evidence="2 3">
    <name type="scientific">Prymnesium parvum</name>
    <name type="common">Toxic golden alga</name>
    <dbReference type="NCBI Taxonomy" id="97485"/>
    <lineage>
        <taxon>Eukaryota</taxon>
        <taxon>Haptista</taxon>
        <taxon>Haptophyta</taxon>
        <taxon>Prymnesiophyceae</taxon>
        <taxon>Prymnesiales</taxon>
        <taxon>Prymnesiaceae</taxon>
        <taxon>Prymnesium</taxon>
    </lineage>
</organism>
<dbReference type="Gene3D" id="3.90.550.20">
    <property type="match status" value="1"/>
</dbReference>
<feature type="region of interest" description="Disordered" evidence="1">
    <location>
        <begin position="303"/>
        <end position="334"/>
    </location>
</feature>
<gene>
    <name evidence="2" type="ORF">AB1Y20_007015</name>
</gene>
<accession>A0AB34J2F4</accession>
<evidence type="ECO:0000256" key="1">
    <source>
        <dbReference type="SAM" id="MobiDB-lite"/>
    </source>
</evidence>
<dbReference type="GO" id="GO:0000009">
    <property type="term" value="F:alpha-1,6-mannosyltransferase activity"/>
    <property type="evidence" value="ECO:0007669"/>
    <property type="project" value="InterPro"/>
</dbReference>
<feature type="compositionally biased region" description="Polar residues" evidence="1">
    <location>
        <begin position="322"/>
        <end position="334"/>
    </location>
</feature>
<dbReference type="PANTHER" id="PTHR31834:SF1">
    <property type="entry name" value="INITIATION-SPECIFIC ALPHA-1,6-MANNOSYLTRANSFERASE"/>
    <property type="match status" value="1"/>
</dbReference>
<dbReference type="AlphaFoldDB" id="A0AB34J2F4"/>